<gene>
    <name evidence="2" type="ORF">C1I98_14595</name>
</gene>
<dbReference type="InterPro" id="IPR013830">
    <property type="entry name" value="SGNH_hydro"/>
</dbReference>
<name>A0A2W2I739_9ACTN</name>
<organism evidence="2 3">
    <name type="scientific">Spongiactinospora gelatinilytica</name>
    <dbReference type="NCBI Taxonomy" id="2666298"/>
    <lineage>
        <taxon>Bacteria</taxon>
        <taxon>Bacillati</taxon>
        <taxon>Actinomycetota</taxon>
        <taxon>Actinomycetes</taxon>
        <taxon>Streptosporangiales</taxon>
        <taxon>Streptosporangiaceae</taxon>
        <taxon>Spongiactinospora</taxon>
    </lineage>
</organism>
<feature type="domain" description="SGNH hydrolase-type esterase" evidence="1">
    <location>
        <begin position="169"/>
        <end position="270"/>
    </location>
</feature>
<dbReference type="AlphaFoldDB" id="A0A2W2I739"/>
<dbReference type="RefSeq" id="WP_111167720.1">
    <property type="nucleotide sequence ID" value="NZ_POUA01000097.1"/>
</dbReference>
<evidence type="ECO:0000313" key="2">
    <source>
        <dbReference type="EMBL" id="PZG46294.1"/>
    </source>
</evidence>
<protein>
    <submittedName>
        <fullName evidence="2">Lipase</fullName>
    </submittedName>
</protein>
<dbReference type="Pfam" id="PF14606">
    <property type="entry name" value="Lipase_GDSL_3"/>
    <property type="match status" value="1"/>
</dbReference>
<accession>A0A2W2I739</accession>
<sequence>MAEELPLTGGPVTVAGALRLDPTATGLVPKRLPAWTEVQMTDPYMRMVAPRPAGVRLVFRTDADAIELDVHVTRFRNAYFPPPPVAFDLVVDGEQVISAPAERGDLCSVAAGAVVEKIEGTPETIRFDGLGRGWKDVELWLPQASVVELRALRVDGDAAPGVLPGRRWIHYGSSISHCAEAYGPTRTWPAHVARKAGLDLLCLAFSGCCQLDPFVARTIRDEPADLISLKVGINVLNLDTMKIRTFGPALHGFLDTVREGHPDTPLLVVSPITCPTAEDRAGPTAQDARGTYVALGDSVPGASLTLRAMRELIDEVVTVRADSRLSYLDGTALLGPDDAAGLYDGLHPDADGYLIIGERFHERVFGPAGPWEEG</sequence>
<keyword evidence="3" id="KW-1185">Reference proteome</keyword>
<comment type="caution">
    <text evidence="2">The sequence shown here is derived from an EMBL/GenBank/DDBJ whole genome shotgun (WGS) entry which is preliminary data.</text>
</comment>
<dbReference type="Proteomes" id="UP000248544">
    <property type="component" value="Unassembled WGS sequence"/>
</dbReference>
<evidence type="ECO:0000313" key="3">
    <source>
        <dbReference type="Proteomes" id="UP000248544"/>
    </source>
</evidence>
<dbReference type="EMBL" id="POUA01000097">
    <property type="protein sequence ID" value="PZG46294.1"/>
    <property type="molecule type" value="Genomic_DNA"/>
</dbReference>
<dbReference type="InterPro" id="IPR036514">
    <property type="entry name" value="SGNH_hydro_sf"/>
</dbReference>
<dbReference type="SUPFAM" id="SSF52266">
    <property type="entry name" value="SGNH hydrolase"/>
    <property type="match status" value="1"/>
</dbReference>
<reference evidence="2 3" key="1">
    <citation type="submission" date="2018-01" db="EMBL/GenBank/DDBJ databases">
        <title>Draft genome sequence of Sphaerisporangium sp. 7K107.</title>
        <authorList>
            <person name="Sahin N."/>
            <person name="Saygin H."/>
            <person name="Ay H."/>
        </authorList>
    </citation>
    <scope>NUCLEOTIDE SEQUENCE [LARGE SCALE GENOMIC DNA]</scope>
    <source>
        <strain evidence="2 3">7K107</strain>
    </source>
</reference>
<evidence type="ECO:0000259" key="1">
    <source>
        <dbReference type="Pfam" id="PF14606"/>
    </source>
</evidence>
<dbReference type="Gene3D" id="2.60.120.260">
    <property type="entry name" value="Galactose-binding domain-like"/>
    <property type="match status" value="1"/>
</dbReference>
<proteinExistence type="predicted"/>
<dbReference type="Gene3D" id="3.40.50.1110">
    <property type="entry name" value="SGNH hydrolase"/>
    <property type="match status" value="1"/>
</dbReference>